<accession>A0A8C7PNG9</accession>
<dbReference type="Gene3D" id="2.30.29.30">
    <property type="entry name" value="Pleckstrin-homology domain (PH domain)/Phosphotyrosine-binding domain (PTB)"/>
    <property type="match status" value="1"/>
</dbReference>
<dbReference type="InterPro" id="IPR011993">
    <property type="entry name" value="PH-like_dom_sf"/>
</dbReference>
<name>A0A8C7PNG9_ONCMY</name>
<organism evidence="1 2">
    <name type="scientific">Oncorhynchus mykiss</name>
    <name type="common">Rainbow trout</name>
    <name type="synonym">Salmo gairdneri</name>
    <dbReference type="NCBI Taxonomy" id="8022"/>
    <lineage>
        <taxon>Eukaryota</taxon>
        <taxon>Metazoa</taxon>
        <taxon>Chordata</taxon>
        <taxon>Craniata</taxon>
        <taxon>Vertebrata</taxon>
        <taxon>Euteleostomi</taxon>
        <taxon>Actinopterygii</taxon>
        <taxon>Neopterygii</taxon>
        <taxon>Teleostei</taxon>
        <taxon>Protacanthopterygii</taxon>
        <taxon>Salmoniformes</taxon>
        <taxon>Salmonidae</taxon>
        <taxon>Salmoninae</taxon>
        <taxon>Oncorhynchus</taxon>
    </lineage>
</organism>
<dbReference type="Proteomes" id="UP000694395">
    <property type="component" value="Chromosome 14"/>
</dbReference>
<keyword evidence="2" id="KW-1185">Reference proteome</keyword>
<reference evidence="1" key="1">
    <citation type="submission" date="2020-07" db="EMBL/GenBank/DDBJ databases">
        <title>A long reads based de novo assembly of the rainbow trout Arlee double haploid line genome.</title>
        <authorList>
            <person name="Gao G."/>
            <person name="Palti Y."/>
        </authorList>
    </citation>
    <scope>NUCLEOTIDE SEQUENCE [LARGE SCALE GENOMIC DNA]</scope>
</reference>
<reference evidence="1" key="2">
    <citation type="submission" date="2025-08" db="UniProtKB">
        <authorList>
            <consortium name="Ensembl"/>
        </authorList>
    </citation>
    <scope>IDENTIFICATION</scope>
</reference>
<proteinExistence type="predicted"/>
<protein>
    <submittedName>
        <fullName evidence="1">IL2 inducible T cell kinase</fullName>
    </submittedName>
</protein>
<dbReference type="SUPFAM" id="SSF50729">
    <property type="entry name" value="PH domain-like"/>
    <property type="match status" value="1"/>
</dbReference>
<evidence type="ECO:0000313" key="2">
    <source>
        <dbReference type="Proteomes" id="UP000694395"/>
    </source>
</evidence>
<dbReference type="Ensembl" id="ENSOMYT00000026743.2">
    <property type="protein sequence ID" value="ENSOMYP00000024429.2"/>
    <property type="gene ID" value="ENSOMYG00000011594.2"/>
</dbReference>
<sequence>QNNIYRAGTLIKKPQQKRRTSQKGCIELSNINCVEIVCSEVPIPCSNKYPFQVVHDNCYLYSGAKKYLVSHQLCKFSHLKR</sequence>
<dbReference type="AlphaFoldDB" id="A0A8C7PNG9"/>
<reference evidence="1" key="3">
    <citation type="submission" date="2025-09" db="UniProtKB">
        <authorList>
            <consortium name="Ensembl"/>
        </authorList>
    </citation>
    <scope>IDENTIFICATION</scope>
</reference>
<evidence type="ECO:0000313" key="1">
    <source>
        <dbReference type="Ensembl" id="ENSOMYP00000024429.2"/>
    </source>
</evidence>
<dbReference type="GeneTree" id="ENSGT00940000158850"/>